<dbReference type="EC" id="3.1.3.5" evidence="3"/>
<protein>
    <recommendedName>
        <fullName evidence="3">5'-nucleotidase</fullName>
        <ecNumber evidence="3">3.1.3.5</ecNumber>
    </recommendedName>
</protein>
<dbReference type="RefSeq" id="WP_184657525.1">
    <property type="nucleotide sequence ID" value="NZ_CP031518.1"/>
</dbReference>
<dbReference type="PANTHER" id="PTHR30457">
    <property type="entry name" value="5'-NUCLEOTIDASE SURE"/>
    <property type="match status" value="1"/>
</dbReference>
<evidence type="ECO:0000313" key="8">
    <source>
        <dbReference type="Proteomes" id="UP000518887"/>
    </source>
</evidence>
<dbReference type="SUPFAM" id="SSF64167">
    <property type="entry name" value="SurE-like"/>
    <property type="match status" value="1"/>
</dbReference>
<dbReference type="EMBL" id="JACHFQ010000002">
    <property type="protein sequence ID" value="MBB5225338.1"/>
    <property type="molecule type" value="Genomic_DNA"/>
</dbReference>
<reference evidence="7 8" key="1">
    <citation type="submission" date="2020-08" db="EMBL/GenBank/DDBJ databases">
        <title>Genomic Encyclopedia of Type Strains, Phase IV (KMG-IV): sequencing the most valuable type-strain genomes for metagenomic binning, comparative biology and taxonomic classification.</title>
        <authorList>
            <person name="Goeker M."/>
        </authorList>
    </citation>
    <scope>NUCLEOTIDE SEQUENCE [LARGE SCALE GENOMIC DNA]</scope>
    <source>
        <strain evidence="7 8">DSM 103462</strain>
    </source>
</reference>
<dbReference type="InterPro" id="IPR036523">
    <property type="entry name" value="SurE-like_sf"/>
</dbReference>
<evidence type="ECO:0000256" key="4">
    <source>
        <dbReference type="ARBA" id="ARBA00022723"/>
    </source>
</evidence>
<comment type="caution">
    <text evidence="7">The sequence shown here is derived from an EMBL/GenBank/DDBJ whole genome shotgun (WGS) entry which is preliminary data.</text>
</comment>
<evidence type="ECO:0000256" key="1">
    <source>
        <dbReference type="ARBA" id="ARBA00000815"/>
    </source>
</evidence>
<dbReference type="Proteomes" id="UP000518887">
    <property type="component" value="Unassembled WGS sequence"/>
</dbReference>
<keyword evidence="4" id="KW-0479">Metal-binding</keyword>
<evidence type="ECO:0000256" key="5">
    <source>
        <dbReference type="ARBA" id="ARBA00022801"/>
    </source>
</evidence>
<dbReference type="InterPro" id="IPR002828">
    <property type="entry name" value="SurE-like_Pase/nucleotidase"/>
</dbReference>
<name>A0A7W8G7K1_9SPIR</name>
<comment type="similarity">
    <text evidence="2">Belongs to the SurE nucleotidase family.</text>
</comment>
<proteinExistence type="inferred from homology"/>
<dbReference type="PANTHER" id="PTHR30457:SF0">
    <property type="entry name" value="PHOSPHATASE, PUTATIVE (AFU_ORTHOLOGUE AFUA_4G01070)-RELATED"/>
    <property type="match status" value="1"/>
</dbReference>
<keyword evidence="8" id="KW-1185">Reference proteome</keyword>
<evidence type="ECO:0000259" key="6">
    <source>
        <dbReference type="Pfam" id="PF01975"/>
    </source>
</evidence>
<feature type="domain" description="Survival protein SurE-like phosphatase/nucleotidase" evidence="6">
    <location>
        <begin position="8"/>
        <end position="175"/>
    </location>
</feature>
<comment type="catalytic activity">
    <reaction evidence="1">
        <text>a ribonucleoside 5'-phosphate + H2O = a ribonucleoside + phosphate</text>
        <dbReference type="Rhea" id="RHEA:12484"/>
        <dbReference type="ChEBI" id="CHEBI:15377"/>
        <dbReference type="ChEBI" id="CHEBI:18254"/>
        <dbReference type="ChEBI" id="CHEBI:43474"/>
        <dbReference type="ChEBI" id="CHEBI:58043"/>
        <dbReference type="EC" id="3.1.3.5"/>
    </reaction>
</comment>
<accession>A0A7W8G7K1</accession>
<dbReference type="GO" id="GO:0008253">
    <property type="term" value="F:5'-nucleotidase activity"/>
    <property type="evidence" value="ECO:0007669"/>
    <property type="project" value="UniProtKB-EC"/>
</dbReference>
<dbReference type="Pfam" id="PF01975">
    <property type="entry name" value="SurE"/>
    <property type="match status" value="1"/>
</dbReference>
<keyword evidence="5 7" id="KW-0378">Hydrolase</keyword>
<organism evidence="7 8">
    <name type="scientific">Treponema ruminis</name>
    <dbReference type="NCBI Taxonomy" id="744515"/>
    <lineage>
        <taxon>Bacteria</taxon>
        <taxon>Pseudomonadati</taxon>
        <taxon>Spirochaetota</taxon>
        <taxon>Spirochaetia</taxon>
        <taxon>Spirochaetales</taxon>
        <taxon>Treponemataceae</taxon>
        <taxon>Treponema</taxon>
    </lineage>
</organism>
<dbReference type="InterPro" id="IPR030048">
    <property type="entry name" value="SurE"/>
</dbReference>
<evidence type="ECO:0000256" key="3">
    <source>
        <dbReference type="ARBA" id="ARBA00012643"/>
    </source>
</evidence>
<evidence type="ECO:0000256" key="2">
    <source>
        <dbReference type="ARBA" id="ARBA00011062"/>
    </source>
</evidence>
<sequence>MSHKLKKVLVTNDDGINGRGLQVLVESLKKVAEVYVLAPDSNRSAVSSKITMGKGLSIQKFGEGLYACSGMPADCVITAFKSPLFGVQFDAVVSGINSGPNMGTDVVYSGTCAAARQAVLMGVPGIAVSLESKYLDYEIGDEGFNFKPLADFTANNLDELISLCDGEVFVSLNATSADSYKEAAFASGCIRDYGDKVSIKSEGEDLFSGHCTSDGLSVTGEADSDYNIARSGKIAVSLIYAEPVLKRAGQSVKFKF</sequence>
<dbReference type="AlphaFoldDB" id="A0A7W8G7K1"/>
<gene>
    <name evidence="7" type="ORF">HNP76_000682</name>
</gene>
<evidence type="ECO:0000313" key="7">
    <source>
        <dbReference type="EMBL" id="MBB5225338.1"/>
    </source>
</evidence>
<dbReference type="Gene3D" id="3.40.1210.10">
    <property type="entry name" value="Survival protein SurE-like phosphatase/nucleotidase"/>
    <property type="match status" value="1"/>
</dbReference>
<dbReference type="GO" id="GO:0046872">
    <property type="term" value="F:metal ion binding"/>
    <property type="evidence" value="ECO:0007669"/>
    <property type="project" value="UniProtKB-KW"/>
</dbReference>